<evidence type="ECO:0000313" key="3">
    <source>
        <dbReference type="EMBL" id="VEL07303.1"/>
    </source>
</evidence>
<comment type="caution">
    <text evidence="3">The sequence shown here is derived from an EMBL/GenBank/DDBJ whole genome shotgun (WGS) entry which is preliminary data.</text>
</comment>
<keyword evidence="2" id="KW-0175">Coiled coil</keyword>
<dbReference type="GO" id="GO:0030425">
    <property type="term" value="C:dendrite"/>
    <property type="evidence" value="ECO:0007669"/>
    <property type="project" value="TreeGrafter"/>
</dbReference>
<gene>
    <name evidence="3" type="ORF">PXEA_LOCUS743</name>
</gene>
<name>A0A3S5FBN4_9PLAT</name>
<accession>A0A3S5FBN4</accession>
<dbReference type="PANTHER" id="PTHR16154:SF6">
    <property type="entry name" value="SPINOPHILIN, ISOFORM J"/>
    <property type="match status" value="1"/>
</dbReference>
<keyword evidence="1" id="KW-0597">Phosphoprotein</keyword>
<dbReference type="GO" id="GO:0005737">
    <property type="term" value="C:cytoplasm"/>
    <property type="evidence" value="ECO:0007669"/>
    <property type="project" value="TreeGrafter"/>
</dbReference>
<dbReference type="GO" id="GO:0015629">
    <property type="term" value="C:actin cytoskeleton"/>
    <property type="evidence" value="ECO:0007669"/>
    <property type="project" value="TreeGrafter"/>
</dbReference>
<dbReference type="Gene3D" id="2.30.42.10">
    <property type="match status" value="1"/>
</dbReference>
<dbReference type="Proteomes" id="UP000784294">
    <property type="component" value="Unassembled WGS sequence"/>
</dbReference>
<dbReference type="GO" id="GO:0031175">
    <property type="term" value="P:neuron projection development"/>
    <property type="evidence" value="ECO:0007669"/>
    <property type="project" value="TreeGrafter"/>
</dbReference>
<dbReference type="EMBL" id="CAAALY010001445">
    <property type="protein sequence ID" value="VEL07303.1"/>
    <property type="molecule type" value="Genomic_DNA"/>
</dbReference>
<keyword evidence="4" id="KW-1185">Reference proteome</keyword>
<dbReference type="GO" id="GO:0007015">
    <property type="term" value="P:actin filament organization"/>
    <property type="evidence" value="ECO:0007669"/>
    <property type="project" value="TreeGrafter"/>
</dbReference>
<dbReference type="GO" id="GO:0019722">
    <property type="term" value="P:calcium-mediated signaling"/>
    <property type="evidence" value="ECO:0007669"/>
    <property type="project" value="TreeGrafter"/>
</dbReference>
<evidence type="ECO:0000256" key="1">
    <source>
        <dbReference type="ARBA" id="ARBA00022553"/>
    </source>
</evidence>
<proteinExistence type="predicted"/>
<evidence type="ECO:0008006" key="5">
    <source>
        <dbReference type="Google" id="ProtNLM"/>
    </source>
</evidence>
<sequence length="57" mass="5828">MPDIYKHGNQSLGALLDTNGLGISILGMGISPSTGAEKLGIFIRAMTPGGAAERDGR</sequence>
<dbReference type="AlphaFoldDB" id="A0A3S5FBN4"/>
<evidence type="ECO:0000256" key="2">
    <source>
        <dbReference type="ARBA" id="ARBA00023054"/>
    </source>
</evidence>
<organism evidence="3 4">
    <name type="scientific">Protopolystoma xenopodis</name>
    <dbReference type="NCBI Taxonomy" id="117903"/>
    <lineage>
        <taxon>Eukaryota</taxon>
        <taxon>Metazoa</taxon>
        <taxon>Spiralia</taxon>
        <taxon>Lophotrochozoa</taxon>
        <taxon>Platyhelminthes</taxon>
        <taxon>Monogenea</taxon>
        <taxon>Polyopisthocotylea</taxon>
        <taxon>Polystomatidea</taxon>
        <taxon>Polystomatidae</taxon>
        <taxon>Protopolystoma</taxon>
    </lineage>
</organism>
<dbReference type="GO" id="GO:0014069">
    <property type="term" value="C:postsynaptic density"/>
    <property type="evidence" value="ECO:0007669"/>
    <property type="project" value="TreeGrafter"/>
</dbReference>
<protein>
    <recommendedName>
        <fullName evidence="5">PDZ domain-containing protein</fullName>
    </recommendedName>
</protein>
<dbReference type="PANTHER" id="PTHR16154">
    <property type="entry name" value="NEURABIN"/>
    <property type="match status" value="1"/>
</dbReference>
<dbReference type="GO" id="GO:0051015">
    <property type="term" value="F:actin filament binding"/>
    <property type="evidence" value="ECO:0007669"/>
    <property type="project" value="TreeGrafter"/>
</dbReference>
<reference evidence="3" key="1">
    <citation type="submission" date="2018-11" db="EMBL/GenBank/DDBJ databases">
        <authorList>
            <consortium name="Pathogen Informatics"/>
        </authorList>
    </citation>
    <scope>NUCLEOTIDE SEQUENCE</scope>
</reference>
<dbReference type="InterPro" id="IPR043446">
    <property type="entry name" value="Neurabin-like"/>
</dbReference>
<dbReference type="InterPro" id="IPR036034">
    <property type="entry name" value="PDZ_sf"/>
</dbReference>
<dbReference type="SUPFAM" id="SSF50156">
    <property type="entry name" value="PDZ domain-like"/>
    <property type="match status" value="1"/>
</dbReference>
<evidence type="ECO:0000313" key="4">
    <source>
        <dbReference type="Proteomes" id="UP000784294"/>
    </source>
</evidence>